<dbReference type="OrthoDB" id="9814751at2"/>
<dbReference type="STRING" id="871652.SAMN04515673_1095"/>
<sequence length="185" mass="20322">MDHPDTLGHDIRALRVARKLTLADVAERLGRSVGWVSQIERGLSTPSITDLQAIGNILDAPISLFFGTPTGPDEERGVVVRAAHRREIGERDTGLIEALASPDLTDDFEVIHSTFQPGASLDEPKQRATTEVVYLLSGALDIWIDGRAFTVRAGDSFRIKGSDYRWANPYDTPAQALWVISPPVY</sequence>
<dbReference type="CDD" id="cd00093">
    <property type="entry name" value="HTH_XRE"/>
    <property type="match status" value="1"/>
</dbReference>
<dbReference type="InterPro" id="IPR013096">
    <property type="entry name" value="Cupin_2"/>
</dbReference>
<dbReference type="PROSITE" id="PS50943">
    <property type="entry name" value="HTH_CROC1"/>
    <property type="match status" value="1"/>
</dbReference>
<dbReference type="GO" id="GO:0005829">
    <property type="term" value="C:cytosol"/>
    <property type="evidence" value="ECO:0007669"/>
    <property type="project" value="TreeGrafter"/>
</dbReference>
<dbReference type="InterPro" id="IPR011051">
    <property type="entry name" value="RmlC_Cupin_sf"/>
</dbReference>
<dbReference type="InterPro" id="IPR014710">
    <property type="entry name" value="RmlC-like_jellyroll"/>
</dbReference>
<gene>
    <name evidence="3" type="ORF">SAMN04515673_1095</name>
</gene>
<dbReference type="Pfam" id="PF07883">
    <property type="entry name" value="Cupin_2"/>
    <property type="match status" value="1"/>
</dbReference>
<dbReference type="SUPFAM" id="SSF47413">
    <property type="entry name" value="lambda repressor-like DNA-binding domains"/>
    <property type="match status" value="1"/>
</dbReference>
<dbReference type="Proteomes" id="UP000199302">
    <property type="component" value="Unassembled WGS sequence"/>
</dbReference>
<dbReference type="InterPro" id="IPR010982">
    <property type="entry name" value="Lambda_DNA-bd_dom_sf"/>
</dbReference>
<dbReference type="InterPro" id="IPR001387">
    <property type="entry name" value="Cro/C1-type_HTH"/>
</dbReference>
<keyword evidence="4" id="KW-1185">Reference proteome</keyword>
<proteinExistence type="predicted"/>
<organism evidence="3 4">
    <name type="scientific">Poseidonocella sedimentorum</name>
    <dbReference type="NCBI Taxonomy" id="871652"/>
    <lineage>
        <taxon>Bacteria</taxon>
        <taxon>Pseudomonadati</taxon>
        <taxon>Pseudomonadota</taxon>
        <taxon>Alphaproteobacteria</taxon>
        <taxon>Rhodobacterales</taxon>
        <taxon>Roseobacteraceae</taxon>
        <taxon>Poseidonocella</taxon>
    </lineage>
</organism>
<dbReference type="Gene3D" id="2.60.120.10">
    <property type="entry name" value="Jelly Rolls"/>
    <property type="match status" value="1"/>
</dbReference>
<dbReference type="CDD" id="cd02209">
    <property type="entry name" value="cupin_XRE_C"/>
    <property type="match status" value="1"/>
</dbReference>
<protein>
    <submittedName>
        <fullName evidence="3">Transcriptional regulator, contains XRE-family HTH domain</fullName>
    </submittedName>
</protein>
<keyword evidence="1" id="KW-0238">DNA-binding</keyword>
<dbReference type="GO" id="GO:0003677">
    <property type="term" value="F:DNA binding"/>
    <property type="evidence" value="ECO:0007669"/>
    <property type="project" value="UniProtKB-KW"/>
</dbReference>
<dbReference type="SUPFAM" id="SSF51182">
    <property type="entry name" value="RmlC-like cupins"/>
    <property type="match status" value="1"/>
</dbReference>
<feature type="domain" description="HTH cro/C1-type" evidence="2">
    <location>
        <begin position="11"/>
        <end position="65"/>
    </location>
</feature>
<dbReference type="Pfam" id="PF13560">
    <property type="entry name" value="HTH_31"/>
    <property type="match status" value="1"/>
</dbReference>
<dbReference type="AlphaFoldDB" id="A0A1I6EAA5"/>
<evidence type="ECO:0000256" key="1">
    <source>
        <dbReference type="ARBA" id="ARBA00023125"/>
    </source>
</evidence>
<evidence type="ECO:0000259" key="2">
    <source>
        <dbReference type="PROSITE" id="PS50943"/>
    </source>
</evidence>
<evidence type="ECO:0000313" key="3">
    <source>
        <dbReference type="EMBL" id="SFR14646.1"/>
    </source>
</evidence>
<evidence type="ECO:0000313" key="4">
    <source>
        <dbReference type="Proteomes" id="UP000199302"/>
    </source>
</evidence>
<accession>A0A1I6EAA5</accession>
<dbReference type="InterPro" id="IPR050807">
    <property type="entry name" value="TransReg_Diox_bact_type"/>
</dbReference>
<dbReference type="PANTHER" id="PTHR46797:SF2">
    <property type="entry name" value="TRANSCRIPTIONAL REGULATOR"/>
    <property type="match status" value="1"/>
</dbReference>
<reference evidence="3 4" key="1">
    <citation type="submission" date="2016-10" db="EMBL/GenBank/DDBJ databases">
        <authorList>
            <person name="de Groot N.N."/>
        </authorList>
    </citation>
    <scope>NUCLEOTIDE SEQUENCE [LARGE SCALE GENOMIC DNA]</scope>
    <source>
        <strain evidence="4">KMM 9023,NRIC 0796,JCM 17311,KCTC 23692</strain>
    </source>
</reference>
<name>A0A1I6EAA5_9RHOB</name>
<dbReference type="RefSeq" id="WP_092081420.1">
    <property type="nucleotide sequence ID" value="NZ_FOYI01000009.1"/>
</dbReference>
<dbReference type="PANTHER" id="PTHR46797">
    <property type="entry name" value="HTH-TYPE TRANSCRIPTIONAL REGULATOR"/>
    <property type="match status" value="1"/>
</dbReference>
<dbReference type="GO" id="GO:0003700">
    <property type="term" value="F:DNA-binding transcription factor activity"/>
    <property type="evidence" value="ECO:0007669"/>
    <property type="project" value="TreeGrafter"/>
</dbReference>
<dbReference type="SMART" id="SM00530">
    <property type="entry name" value="HTH_XRE"/>
    <property type="match status" value="1"/>
</dbReference>
<dbReference type="EMBL" id="FOYI01000009">
    <property type="protein sequence ID" value="SFR14646.1"/>
    <property type="molecule type" value="Genomic_DNA"/>
</dbReference>
<dbReference type="Gene3D" id="1.10.260.40">
    <property type="entry name" value="lambda repressor-like DNA-binding domains"/>
    <property type="match status" value="1"/>
</dbReference>